<reference evidence="3" key="1">
    <citation type="submission" date="2021-01" db="EMBL/GenBank/DDBJ databases">
        <authorList>
            <person name="Corre E."/>
            <person name="Pelletier E."/>
            <person name="Niang G."/>
            <person name="Scheremetjew M."/>
            <person name="Finn R."/>
            <person name="Kale V."/>
            <person name="Holt S."/>
            <person name="Cochrane G."/>
            <person name="Meng A."/>
            <person name="Brown T."/>
            <person name="Cohen L."/>
        </authorList>
    </citation>
    <scope>NUCLEOTIDE SEQUENCE</scope>
    <source>
        <strain evidence="3">DIVA3 518/3/11/1/6</strain>
    </source>
</reference>
<evidence type="ECO:0000256" key="2">
    <source>
        <dbReference type="SAM" id="SignalP"/>
    </source>
</evidence>
<keyword evidence="1" id="KW-0472">Membrane</keyword>
<accession>A0A7S4IK03</accession>
<protein>
    <submittedName>
        <fullName evidence="3">Uncharacterized protein</fullName>
    </submittedName>
</protein>
<keyword evidence="2" id="KW-0732">Signal</keyword>
<feature type="signal peptide" evidence="2">
    <location>
        <begin position="1"/>
        <end position="18"/>
    </location>
</feature>
<dbReference type="EMBL" id="HBKP01019108">
    <property type="protein sequence ID" value="CAE2231762.1"/>
    <property type="molecule type" value="Transcribed_RNA"/>
</dbReference>
<evidence type="ECO:0000256" key="1">
    <source>
        <dbReference type="SAM" id="Phobius"/>
    </source>
</evidence>
<name>A0A7S4IK03_9EUKA</name>
<sequence>MKVLFLFVLLASVISVQSSFVEDERNVRCGVVYDGLTEGKFDIQQQISTTSFGANWSGFGGDVISYEWAIFSEDQVPSHAVLDCVRQLRAIPDIQAWKNVQKETSAINTKLKLRHGTKYFTAVRATLRSGLQAITFSDGFEVVNVEEQPNLFVRTENKQTKSQNERNPSQDAFSCPIDETNRCRSSQISVSDRLNELYGEARFPFEFSADILVFEGGVLAGDDDDDDDGSAILGIVAGAIIGLLALLCICCLLLALLGLLFMKGGGEDKFKEDVRTTHTEAVDADFGTTTQHAIADDTRVEFPDYDPSTRLSVA</sequence>
<proteinExistence type="predicted"/>
<feature type="transmembrane region" description="Helical" evidence="1">
    <location>
        <begin position="232"/>
        <end position="261"/>
    </location>
</feature>
<evidence type="ECO:0000313" key="3">
    <source>
        <dbReference type="EMBL" id="CAE2231762.1"/>
    </source>
</evidence>
<keyword evidence="1" id="KW-0812">Transmembrane</keyword>
<keyword evidence="1" id="KW-1133">Transmembrane helix</keyword>
<gene>
    <name evidence="3" type="ORF">VSP0166_LOCUS13540</name>
</gene>
<dbReference type="AlphaFoldDB" id="A0A7S4IK03"/>
<feature type="chain" id="PRO_5031528260" evidence="2">
    <location>
        <begin position="19"/>
        <end position="314"/>
    </location>
</feature>
<organism evidence="3">
    <name type="scientific">Vannella robusta</name>
    <dbReference type="NCBI Taxonomy" id="1487602"/>
    <lineage>
        <taxon>Eukaryota</taxon>
        <taxon>Amoebozoa</taxon>
        <taxon>Discosea</taxon>
        <taxon>Flabellinia</taxon>
        <taxon>Vannellidae</taxon>
        <taxon>Vannella</taxon>
    </lineage>
</organism>